<comment type="caution">
    <text evidence="2">The sequence shown here is derived from an EMBL/GenBank/DDBJ whole genome shotgun (WGS) entry which is preliminary data.</text>
</comment>
<evidence type="ECO:0000313" key="2">
    <source>
        <dbReference type="EMBL" id="KAK3385613.1"/>
    </source>
</evidence>
<sequence>MTTLSPESIVALVALFARLPPTCLVLLRCYRRSLAHRVRFDEEQTLIALPFRQPSDSSRRRAHRVPSTGSGRVALVLSLLFEPE</sequence>
<keyword evidence="1" id="KW-1133">Transmembrane helix</keyword>
<feature type="transmembrane region" description="Helical" evidence="1">
    <location>
        <begin position="12"/>
        <end position="30"/>
    </location>
</feature>
<evidence type="ECO:0000313" key="3">
    <source>
        <dbReference type="Proteomes" id="UP001285441"/>
    </source>
</evidence>
<dbReference type="AlphaFoldDB" id="A0AAE0TZQ9"/>
<name>A0AAE0TZQ9_9PEZI</name>
<reference evidence="2" key="1">
    <citation type="journal article" date="2023" name="Mol. Phylogenet. Evol.">
        <title>Genome-scale phylogeny and comparative genomics of the fungal order Sordariales.</title>
        <authorList>
            <person name="Hensen N."/>
            <person name="Bonometti L."/>
            <person name="Westerberg I."/>
            <person name="Brannstrom I.O."/>
            <person name="Guillou S."/>
            <person name="Cros-Aarteil S."/>
            <person name="Calhoun S."/>
            <person name="Haridas S."/>
            <person name="Kuo A."/>
            <person name="Mondo S."/>
            <person name="Pangilinan J."/>
            <person name="Riley R."/>
            <person name="LaButti K."/>
            <person name="Andreopoulos B."/>
            <person name="Lipzen A."/>
            <person name="Chen C."/>
            <person name="Yan M."/>
            <person name="Daum C."/>
            <person name="Ng V."/>
            <person name="Clum A."/>
            <person name="Steindorff A."/>
            <person name="Ohm R.A."/>
            <person name="Martin F."/>
            <person name="Silar P."/>
            <person name="Natvig D.O."/>
            <person name="Lalanne C."/>
            <person name="Gautier V."/>
            <person name="Ament-Velasquez S.L."/>
            <person name="Kruys A."/>
            <person name="Hutchinson M.I."/>
            <person name="Powell A.J."/>
            <person name="Barry K."/>
            <person name="Miller A.N."/>
            <person name="Grigoriev I.V."/>
            <person name="Debuchy R."/>
            <person name="Gladieux P."/>
            <person name="Hiltunen Thoren M."/>
            <person name="Johannesson H."/>
        </authorList>
    </citation>
    <scope>NUCLEOTIDE SEQUENCE</scope>
    <source>
        <strain evidence="2">CBS 232.78</strain>
    </source>
</reference>
<gene>
    <name evidence="2" type="ORF">B0H63DRAFT_473280</name>
</gene>
<accession>A0AAE0TZQ9</accession>
<dbReference type="Proteomes" id="UP001285441">
    <property type="component" value="Unassembled WGS sequence"/>
</dbReference>
<protein>
    <submittedName>
        <fullName evidence="2">Uncharacterized protein</fullName>
    </submittedName>
</protein>
<proteinExistence type="predicted"/>
<evidence type="ECO:0000256" key="1">
    <source>
        <dbReference type="SAM" id="Phobius"/>
    </source>
</evidence>
<organism evidence="2 3">
    <name type="scientific">Podospora didyma</name>
    <dbReference type="NCBI Taxonomy" id="330526"/>
    <lineage>
        <taxon>Eukaryota</taxon>
        <taxon>Fungi</taxon>
        <taxon>Dikarya</taxon>
        <taxon>Ascomycota</taxon>
        <taxon>Pezizomycotina</taxon>
        <taxon>Sordariomycetes</taxon>
        <taxon>Sordariomycetidae</taxon>
        <taxon>Sordariales</taxon>
        <taxon>Podosporaceae</taxon>
        <taxon>Podospora</taxon>
    </lineage>
</organism>
<keyword evidence="1" id="KW-0472">Membrane</keyword>
<keyword evidence="3" id="KW-1185">Reference proteome</keyword>
<reference evidence="2" key="2">
    <citation type="submission" date="2023-06" db="EMBL/GenBank/DDBJ databases">
        <authorList>
            <consortium name="Lawrence Berkeley National Laboratory"/>
            <person name="Haridas S."/>
            <person name="Hensen N."/>
            <person name="Bonometti L."/>
            <person name="Westerberg I."/>
            <person name="Brannstrom I.O."/>
            <person name="Guillou S."/>
            <person name="Cros-Aarteil S."/>
            <person name="Calhoun S."/>
            <person name="Kuo A."/>
            <person name="Mondo S."/>
            <person name="Pangilinan J."/>
            <person name="Riley R."/>
            <person name="LaButti K."/>
            <person name="Andreopoulos B."/>
            <person name="Lipzen A."/>
            <person name="Chen C."/>
            <person name="Yanf M."/>
            <person name="Daum C."/>
            <person name="Ng V."/>
            <person name="Clum A."/>
            <person name="Steindorff A."/>
            <person name="Ohm R."/>
            <person name="Martin F."/>
            <person name="Silar P."/>
            <person name="Natvig D."/>
            <person name="Lalanne C."/>
            <person name="Gautier V."/>
            <person name="Ament-velasquez S.L."/>
            <person name="Kruys A."/>
            <person name="Hutchinson M.I."/>
            <person name="Powell A.J."/>
            <person name="Barry K."/>
            <person name="Miller A.N."/>
            <person name="Grigoriev I.V."/>
            <person name="Debuchy R."/>
            <person name="Gladieux P."/>
            <person name="Thoren M.H."/>
            <person name="Johannesson H."/>
        </authorList>
    </citation>
    <scope>NUCLEOTIDE SEQUENCE</scope>
    <source>
        <strain evidence="2">CBS 232.78</strain>
    </source>
</reference>
<dbReference type="EMBL" id="JAULSW010000004">
    <property type="protein sequence ID" value="KAK3385613.1"/>
    <property type="molecule type" value="Genomic_DNA"/>
</dbReference>
<keyword evidence="1" id="KW-0812">Transmembrane</keyword>